<gene>
    <name evidence="1" type="ORF">EVJ58_g304</name>
</gene>
<evidence type="ECO:0000313" key="1">
    <source>
        <dbReference type="EMBL" id="TFY69640.1"/>
    </source>
</evidence>
<organism evidence="1 2">
    <name type="scientific">Rhodofomes roseus</name>
    <dbReference type="NCBI Taxonomy" id="34475"/>
    <lineage>
        <taxon>Eukaryota</taxon>
        <taxon>Fungi</taxon>
        <taxon>Dikarya</taxon>
        <taxon>Basidiomycota</taxon>
        <taxon>Agaricomycotina</taxon>
        <taxon>Agaricomycetes</taxon>
        <taxon>Polyporales</taxon>
        <taxon>Rhodofomes</taxon>
    </lineage>
</organism>
<comment type="caution">
    <text evidence="1">The sequence shown here is derived from an EMBL/GenBank/DDBJ whole genome shotgun (WGS) entry which is preliminary data.</text>
</comment>
<dbReference type="Proteomes" id="UP000298390">
    <property type="component" value="Unassembled WGS sequence"/>
</dbReference>
<dbReference type="STRING" id="34475.A0A4Y9Z692"/>
<name>A0A4Y9Z692_9APHY</name>
<dbReference type="AlphaFoldDB" id="A0A4Y9Z692"/>
<dbReference type="EMBL" id="SEKV01000007">
    <property type="protein sequence ID" value="TFY69640.1"/>
    <property type="molecule type" value="Genomic_DNA"/>
</dbReference>
<protein>
    <submittedName>
        <fullName evidence="1">Uncharacterized protein</fullName>
    </submittedName>
</protein>
<accession>A0A4Y9Z692</accession>
<evidence type="ECO:0000313" key="2">
    <source>
        <dbReference type="Proteomes" id="UP000298390"/>
    </source>
</evidence>
<reference evidence="1 2" key="1">
    <citation type="submission" date="2019-01" db="EMBL/GenBank/DDBJ databases">
        <title>Genome sequencing of the rare red list fungi Fomitopsis rosea.</title>
        <authorList>
            <person name="Buettner E."/>
            <person name="Kellner H."/>
        </authorList>
    </citation>
    <scope>NUCLEOTIDE SEQUENCE [LARGE SCALE GENOMIC DNA]</scope>
    <source>
        <strain evidence="1 2">DSM 105464</strain>
    </source>
</reference>
<proteinExistence type="predicted"/>
<sequence length="333" mass="36526">MHSSARRLVSLAPVVLSPCTYDGSPAQTAVLDHDTAILSVRRTRNVPPFEHLLYKAEEQYGESIAMRDKLIAQLRLDDSIMPNATTLLQLFPASFNFPSALSLAGKASVYDLRRFAGLADNMRRSRGCAIVTVGPMDDNFASDVGAAVPDCFTTTYTPGPAGFGHGRVFQVTSRGGYTLGRGWVGLGPLPTPAKELKLLGQQAGGVQRLYADHEHAYTLERLLGGDKSPRFADVLRVDLPFNETVYALASLSSAGGDDDATVLPIAQLILTFRPSEDQTEMPQSYQGFRSWWESLERVGMRPSAVHWRDDGALEYTFMNIRAFLLSHSGSERR</sequence>